<dbReference type="InterPro" id="IPR036691">
    <property type="entry name" value="Endo/exonu/phosph_ase_sf"/>
</dbReference>
<dbReference type="PANTHER" id="PTHR14859:SF16">
    <property type="entry name" value="ENDONUCLEASE_EXONUCLEASE_PHOSPHATASE DOMAIN-CONTAINING PROTEIN"/>
    <property type="match status" value="1"/>
</dbReference>
<organism evidence="2 3">
    <name type="scientific">Tegillarca granosa</name>
    <name type="common">Malaysian cockle</name>
    <name type="synonym">Anadara granosa</name>
    <dbReference type="NCBI Taxonomy" id="220873"/>
    <lineage>
        <taxon>Eukaryota</taxon>
        <taxon>Metazoa</taxon>
        <taxon>Spiralia</taxon>
        <taxon>Lophotrochozoa</taxon>
        <taxon>Mollusca</taxon>
        <taxon>Bivalvia</taxon>
        <taxon>Autobranchia</taxon>
        <taxon>Pteriomorphia</taxon>
        <taxon>Arcoida</taxon>
        <taxon>Arcoidea</taxon>
        <taxon>Arcidae</taxon>
        <taxon>Tegillarca</taxon>
    </lineage>
</organism>
<dbReference type="SUPFAM" id="SSF56219">
    <property type="entry name" value="DNase I-like"/>
    <property type="match status" value="1"/>
</dbReference>
<gene>
    <name evidence="2" type="ORF">KUTeg_004997</name>
</gene>
<evidence type="ECO:0000313" key="3">
    <source>
        <dbReference type="Proteomes" id="UP001217089"/>
    </source>
</evidence>
<dbReference type="EMBL" id="JARBDR010000246">
    <property type="protein sequence ID" value="KAJ8317093.1"/>
    <property type="molecule type" value="Genomic_DNA"/>
</dbReference>
<evidence type="ECO:0000259" key="1">
    <source>
        <dbReference type="Pfam" id="PF03372"/>
    </source>
</evidence>
<keyword evidence="3" id="KW-1185">Reference proteome</keyword>
<dbReference type="Proteomes" id="UP001217089">
    <property type="component" value="Unassembled WGS sequence"/>
</dbReference>
<protein>
    <recommendedName>
        <fullName evidence="1">Endonuclease/exonuclease/phosphatase domain-containing protein</fullName>
    </recommendedName>
</protein>
<dbReference type="InterPro" id="IPR005135">
    <property type="entry name" value="Endo/exonuclease/phosphatase"/>
</dbReference>
<dbReference type="PANTHER" id="PTHR14859">
    <property type="entry name" value="CALCOFLUOR WHITE HYPERSENSITIVE PROTEIN PRECURSOR"/>
    <property type="match status" value="1"/>
</dbReference>
<dbReference type="InterPro" id="IPR051916">
    <property type="entry name" value="GPI-anchor_lipid_remodeler"/>
</dbReference>
<sequence>MLDFPTTMVVCKQIKRGNLYHCRLTKVYCFMLAINIHFSLGQSFEEPDYKSLEYGGVLRWEDTDARYSDNDVYKALKVAVVFITERFPWSLDFTEAQKSNNDVISHLKTVHLIYSGNDRHPTVKETTSGSHEFIIFGAIYRFILIWVKNQKYFIHNVTVSRYIHNYYIYSHSFYLVNENKTYKHYKNHSTSKHSSNDYKQKIFHFPSSCQLSNHQSPNLYLDKSQNSIGSCDFNSLMKGGENSQYELEARERNGDCCRMSKENRILNVMSYNVWNMNSMTKKDQDYVKRIKRVRQIIRKINPDIIGFQEVRYEHLKGGRLGPNQIGHLAKILPEYQFIFTPGQLQPNSLSEGRTEEGVALFSKYPMVSYHNILLFRNRSNSADLHQRVCQHIVIQHPVFGLINILNTHFSLSHEAREKSVVQTWRYIQKLTGPVIFLGDLNAEPQEKAIRFLRGEISLDDEYTFEFRDLWSYQHDDSETGQTYNALEETLKKRIDYIFMKNHKHLKLVNISVIDDGTRGLEAASDHVPLLAKFGVP</sequence>
<evidence type="ECO:0000313" key="2">
    <source>
        <dbReference type="EMBL" id="KAJ8317093.1"/>
    </source>
</evidence>
<name>A0ABQ9FII3_TEGGR</name>
<comment type="caution">
    <text evidence="2">The sequence shown here is derived from an EMBL/GenBank/DDBJ whole genome shotgun (WGS) entry which is preliminary data.</text>
</comment>
<dbReference type="Pfam" id="PF03372">
    <property type="entry name" value="Exo_endo_phos"/>
    <property type="match status" value="1"/>
</dbReference>
<feature type="domain" description="Endonuclease/exonuclease/phosphatase" evidence="1">
    <location>
        <begin position="274"/>
        <end position="526"/>
    </location>
</feature>
<reference evidence="2 3" key="1">
    <citation type="submission" date="2022-12" db="EMBL/GenBank/DDBJ databases">
        <title>Chromosome-level genome of Tegillarca granosa.</title>
        <authorList>
            <person name="Kim J."/>
        </authorList>
    </citation>
    <scope>NUCLEOTIDE SEQUENCE [LARGE SCALE GENOMIC DNA]</scope>
    <source>
        <strain evidence="2">Teg-2019</strain>
        <tissue evidence="2">Adductor muscle</tissue>
    </source>
</reference>
<dbReference type="Gene3D" id="3.60.10.10">
    <property type="entry name" value="Endonuclease/exonuclease/phosphatase"/>
    <property type="match status" value="1"/>
</dbReference>
<accession>A0ABQ9FII3</accession>
<proteinExistence type="predicted"/>